<name>A0A511KL94_RHOTO</name>
<evidence type="ECO:0000313" key="3">
    <source>
        <dbReference type="Proteomes" id="UP000321518"/>
    </source>
</evidence>
<feature type="region of interest" description="Disordered" evidence="1">
    <location>
        <begin position="72"/>
        <end position="94"/>
    </location>
</feature>
<feature type="compositionally biased region" description="Basic and acidic residues" evidence="1">
    <location>
        <begin position="140"/>
        <end position="215"/>
    </location>
</feature>
<sequence>MSNRFDSATYLRGLGWNGPGSSLNNSSGGRAKPIVVAQKKTLSGVGRDRDTSFAWWDAIFSSVANKVEQHRTSTGILSHRPPPPKVSAYNSLTDEQKSASASGLNLDAMAAVKLEMARRQLYSGFLRGSVLSSSGDDEEQGAKGKGKEVDEPSKKRKRDEDESKQEKQEKRRCKAEREAEKAAKKAKKEEKAARKAEKRASRGTSREKENERPSTDEVDASVDAESRSAALSGTSTPTQPKEERRAARKLQKSLLALSSPSTSLSPAPSLTTSTLSTSAPTPATPLSRASPALDDDSPKGQAKKAARRAEKEERRLARRAAKKALKELGKSS</sequence>
<dbReference type="AlphaFoldDB" id="A0A511KL94"/>
<accession>A0A511KL94</accession>
<evidence type="ECO:0008006" key="4">
    <source>
        <dbReference type="Google" id="ProtNLM"/>
    </source>
</evidence>
<dbReference type="OrthoDB" id="3366546at2759"/>
<reference evidence="2 3" key="1">
    <citation type="submission" date="2019-07" db="EMBL/GenBank/DDBJ databases">
        <title>Rhodotorula toruloides NBRC10032 genome sequencing.</title>
        <authorList>
            <person name="Shida Y."/>
            <person name="Takaku H."/>
            <person name="Ogasawara W."/>
            <person name="Mori K."/>
        </authorList>
    </citation>
    <scope>NUCLEOTIDE SEQUENCE [LARGE SCALE GENOMIC DNA]</scope>
    <source>
        <strain evidence="2 3">NBRC10032</strain>
    </source>
</reference>
<evidence type="ECO:0000256" key="1">
    <source>
        <dbReference type="SAM" id="MobiDB-lite"/>
    </source>
</evidence>
<feature type="compositionally biased region" description="Polar residues" evidence="1">
    <location>
        <begin position="229"/>
        <end position="239"/>
    </location>
</feature>
<evidence type="ECO:0000313" key="2">
    <source>
        <dbReference type="EMBL" id="GEM11131.1"/>
    </source>
</evidence>
<proteinExistence type="predicted"/>
<gene>
    <name evidence="2" type="ORF">Rt10032_c13g5148</name>
</gene>
<feature type="region of interest" description="Disordered" evidence="1">
    <location>
        <begin position="128"/>
        <end position="332"/>
    </location>
</feature>
<dbReference type="EMBL" id="BJWK01000013">
    <property type="protein sequence ID" value="GEM11131.1"/>
    <property type="molecule type" value="Genomic_DNA"/>
</dbReference>
<comment type="caution">
    <text evidence="2">The sequence shown here is derived from an EMBL/GenBank/DDBJ whole genome shotgun (WGS) entry which is preliminary data.</text>
</comment>
<organism evidence="2 3">
    <name type="scientific">Rhodotorula toruloides</name>
    <name type="common">Yeast</name>
    <name type="synonym">Rhodosporidium toruloides</name>
    <dbReference type="NCBI Taxonomy" id="5286"/>
    <lineage>
        <taxon>Eukaryota</taxon>
        <taxon>Fungi</taxon>
        <taxon>Dikarya</taxon>
        <taxon>Basidiomycota</taxon>
        <taxon>Pucciniomycotina</taxon>
        <taxon>Microbotryomycetes</taxon>
        <taxon>Sporidiobolales</taxon>
        <taxon>Sporidiobolaceae</taxon>
        <taxon>Rhodotorula</taxon>
    </lineage>
</organism>
<protein>
    <recommendedName>
        <fullName evidence="4">G-patch domain-containing protein</fullName>
    </recommendedName>
</protein>
<feature type="compositionally biased region" description="Low complexity" evidence="1">
    <location>
        <begin position="253"/>
        <end position="292"/>
    </location>
</feature>
<dbReference type="Proteomes" id="UP000321518">
    <property type="component" value="Unassembled WGS sequence"/>
</dbReference>